<reference evidence="17 18" key="1">
    <citation type="journal article" date="2023" name="J. Hered.">
        <title>Chromosome-level genome of the wood stork (Mycteria americana) provides insight into avian chromosome evolution.</title>
        <authorList>
            <person name="Flamio R. Jr."/>
            <person name="Ramstad K.M."/>
        </authorList>
    </citation>
    <scope>NUCLEOTIDE SEQUENCE [LARGE SCALE GENOMIC DNA]</scope>
    <source>
        <strain evidence="17">JAX WOST 10</strain>
    </source>
</reference>
<organism evidence="17 18">
    <name type="scientific">Mycteria americana</name>
    <name type="common">Wood stork</name>
    <dbReference type="NCBI Taxonomy" id="33587"/>
    <lineage>
        <taxon>Eukaryota</taxon>
        <taxon>Metazoa</taxon>
        <taxon>Chordata</taxon>
        <taxon>Craniata</taxon>
        <taxon>Vertebrata</taxon>
        <taxon>Euteleostomi</taxon>
        <taxon>Archelosauria</taxon>
        <taxon>Archosauria</taxon>
        <taxon>Dinosauria</taxon>
        <taxon>Saurischia</taxon>
        <taxon>Theropoda</taxon>
        <taxon>Coelurosauria</taxon>
        <taxon>Aves</taxon>
        <taxon>Neognathae</taxon>
        <taxon>Neoaves</taxon>
        <taxon>Aequornithes</taxon>
        <taxon>Ciconiiformes</taxon>
        <taxon>Ciconiidae</taxon>
        <taxon>Mycteria</taxon>
    </lineage>
</organism>
<evidence type="ECO:0000256" key="14">
    <source>
        <dbReference type="ARBA" id="ARBA00023242"/>
    </source>
</evidence>
<keyword evidence="5" id="KW-0256">Endoplasmic reticulum</keyword>
<evidence type="ECO:0000256" key="2">
    <source>
        <dbReference type="ARBA" id="ARBA00009050"/>
    </source>
</evidence>
<sequence>MEPEAPELLDALLEPRDELFPGSVFPDPPFSGSVLSPSGSEPAFEGWRLPEDGGSKAEELLRLTVNPNVACGLGGRLASPGGHSSQVASPEPPRHDEAPAATAATTLYEVVCDLGTPLHGSVVSIQLGQWGSAPSGAQPGGRILPARRRQEQAGAGRARLPLPLADGWPCPALLPGSCIINQLPAAPLPAPLPVTLQAPSPAVSPRSPLHVSPRCQAPPAHPHVRPISRQLRLTEEEKRLLAQEGVTLPGTLPLTQAEERILKKVRRKIRNKQSAQDSRQRKKEYLDGLESRWGGRVLSPKPGAAEENPGAGETQRVSTARDAAAGTVPGRGARNGHGAGTGRKERALADPSSRRSLLRQLQALIKQTSNKAAQTSACVLILLFSLGLILFPSYSPFRRGPGGSRDGDRPTGVISRNILTQGELLGPAGEAPFSAPGWLRVGEPEPAAAAEDGAEGGHGDGKPPPGREPSTNSSDRASPGDAGAAKQGHGDEM</sequence>
<evidence type="ECO:0000256" key="13">
    <source>
        <dbReference type="ARBA" id="ARBA00023180"/>
    </source>
</evidence>
<comment type="subcellular location">
    <subcellularLocation>
        <location evidence="1">Endoplasmic reticulum membrane</location>
        <topology evidence="1">Single-pass type II membrane protein</topology>
    </subcellularLocation>
</comment>
<feature type="domain" description="BZIP" evidence="16">
    <location>
        <begin position="259"/>
        <end position="292"/>
    </location>
</feature>
<feature type="region of interest" description="Disordered" evidence="15">
    <location>
        <begin position="1"/>
        <end position="52"/>
    </location>
</feature>
<evidence type="ECO:0000256" key="1">
    <source>
        <dbReference type="ARBA" id="ARBA00004648"/>
    </source>
</evidence>
<protein>
    <recommendedName>
        <fullName evidence="3">Cyclic AMP-responsive element-binding protein 3-like protein 4</fullName>
    </recommendedName>
</protein>
<evidence type="ECO:0000313" key="18">
    <source>
        <dbReference type="Proteomes" id="UP001333110"/>
    </source>
</evidence>
<dbReference type="CDD" id="cd14689">
    <property type="entry name" value="bZIP_CREB3"/>
    <property type="match status" value="1"/>
</dbReference>
<dbReference type="Proteomes" id="UP001333110">
    <property type="component" value="Unassembled WGS sequence"/>
</dbReference>
<evidence type="ECO:0000259" key="16">
    <source>
        <dbReference type="Pfam" id="PF00170"/>
    </source>
</evidence>
<gene>
    <name evidence="17" type="ORF">QYF61_019376</name>
</gene>
<evidence type="ECO:0000256" key="3">
    <source>
        <dbReference type="ARBA" id="ARBA00013878"/>
    </source>
</evidence>
<dbReference type="AlphaFoldDB" id="A0AAN7RU06"/>
<dbReference type="Gene3D" id="1.20.5.170">
    <property type="match status" value="1"/>
</dbReference>
<dbReference type="InterPro" id="IPR046347">
    <property type="entry name" value="bZIP_sf"/>
</dbReference>
<dbReference type="GO" id="GO:0000981">
    <property type="term" value="F:DNA-binding transcription factor activity, RNA polymerase II-specific"/>
    <property type="evidence" value="ECO:0007669"/>
    <property type="project" value="TreeGrafter"/>
</dbReference>
<accession>A0AAN7RU06</accession>
<dbReference type="PANTHER" id="PTHR45996:SF2">
    <property type="entry name" value="CYCLIC AMP-RESPONSIVE ELEMENT-BINDING PROTEIN 3-LIKE PROTEIN 4"/>
    <property type="match status" value="1"/>
</dbReference>
<evidence type="ECO:0000256" key="8">
    <source>
        <dbReference type="ARBA" id="ARBA00023015"/>
    </source>
</evidence>
<dbReference type="GO" id="GO:0005634">
    <property type="term" value="C:nucleus"/>
    <property type="evidence" value="ECO:0007669"/>
    <property type="project" value="TreeGrafter"/>
</dbReference>
<keyword evidence="9" id="KW-0238">DNA-binding</keyword>
<dbReference type="Pfam" id="PF00170">
    <property type="entry name" value="bZIP_1"/>
    <property type="match status" value="1"/>
</dbReference>
<proteinExistence type="inferred from homology"/>
<keyword evidence="6" id="KW-0735">Signal-anchor</keyword>
<evidence type="ECO:0000256" key="12">
    <source>
        <dbReference type="ARBA" id="ARBA00023163"/>
    </source>
</evidence>
<keyword evidence="14" id="KW-0539">Nucleus</keyword>
<feature type="region of interest" description="Disordered" evidence="15">
    <location>
        <begin position="426"/>
        <end position="493"/>
    </location>
</feature>
<keyword evidence="10" id="KW-0472">Membrane</keyword>
<keyword evidence="11" id="KW-0010">Activator</keyword>
<evidence type="ECO:0000256" key="11">
    <source>
        <dbReference type="ARBA" id="ARBA00023159"/>
    </source>
</evidence>
<keyword evidence="18" id="KW-1185">Reference proteome</keyword>
<dbReference type="SUPFAM" id="SSF57959">
    <property type="entry name" value="Leucine zipper domain"/>
    <property type="match status" value="1"/>
</dbReference>
<dbReference type="InterPro" id="IPR004827">
    <property type="entry name" value="bZIP"/>
</dbReference>
<keyword evidence="13" id="KW-0325">Glycoprotein</keyword>
<evidence type="ECO:0000256" key="7">
    <source>
        <dbReference type="ARBA" id="ARBA00022989"/>
    </source>
</evidence>
<feature type="region of interest" description="Disordered" evidence="15">
    <location>
        <begin position="74"/>
        <end position="98"/>
    </location>
</feature>
<dbReference type="GO" id="GO:0005789">
    <property type="term" value="C:endoplasmic reticulum membrane"/>
    <property type="evidence" value="ECO:0007669"/>
    <property type="project" value="UniProtKB-SubCell"/>
</dbReference>
<feature type="region of interest" description="Disordered" evidence="15">
    <location>
        <begin position="267"/>
        <end position="354"/>
    </location>
</feature>
<feature type="region of interest" description="Disordered" evidence="15">
    <location>
        <begin position="205"/>
        <end position="227"/>
    </location>
</feature>
<comment type="caution">
    <text evidence="17">The sequence shown here is derived from an EMBL/GenBank/DDBJ whole genome shotgun (WGS) entry which is preliminary data.</text>
</comment>
<evidence type="ECO:0000256" key="6">
    <source>
        <dbReference type="ARBA" id="ARBA00022968"/>
    </source>
</evidence>
<dbReference type="EMBL" id="JAUNZN010000028">
    <property type="protein sequence ID" value="KAK4807678.1"/>
    <property type="molecule type" value="Genomic_DNA"/>
</dbReference>
<evidence type="ECO:0000256" key="10">
    <source>
        <dbReference type="ARBA" id="ARBA00023136"/>
    </source>
</evidence>
<keyword evidence="8" id="KW-0805">Transcription regulation</keyword>
<evidence type="ECO:0000256" key="9">
    <source>
        <dbReference type="ARBA" id="ARBA00023125"/>
    </source>
</evidence>
<dbReference type="GO" id="GO:0000978">
    <property type="term" value="F:RNA polymerase II cis-regulatory region sequence-specific DNA binding"/>
    <property type="evidence" value="ECO:0007669"/>
    <property type="project" value="TreeGrafter"/>
</dbReference>
<dbReference type="InterPro" id="IPR051381">
    <property type="entry name" value="CREB_ATF_subfamily"/>
</dbReference>
<name>A0AAN7RU06_MYCAM</name>
<evidence type="ECO:0000256" key="4">
    <source>
        <dbReference type="ARBA" id="ARBA00022692"/>
    </source>
</evidence>
<evidence type="ECO:0000256" key="15">
    <source>
        <dbReference type="SAM" id="MobiDB-lite"/>
    </source>
</evidence>
<dbReference type="PANTHER" id="PTHR45996">
    <property type="entry name" value="AGAP001464-PB"/>
    <property type="match status" value="1"/>
</dbReference>
<keyword evidence="4" id="KW-0812">Transmembrane</keyword>
<keyword evidence="12" id="KW-0804">Transcription</keyword>
<evidence type="ECO:0000256" key="5">
    <source>
        <dbReference type="ARBA" id="ARBA00022824"/>
    </source>
</evidence>
<evidence type="ECO:0000313" key="17">
    <source>
        <dbReference type="EMBL" id="KAK4807678.1"/>
    </source>
</evidence>
<keyword evidence="7" id="KW-1133">Transmembrane helix</keyword>
<comment type="similarity">
    <text evidence="2">Belongs to the bZIP family. ATF subfamily.</text>
</comment>